<reference evidence="1" key="1">
    <citation type="submission" date="2023-10" db="EMBL/GenBank/DDBJ databases">
        <authorList>
            <person name="Chen Y."/>
            <person name="Shah S."/>
            <person name="Dougan E. K."/>
            <person name="Thang M."/>
            <person name="Chan C."/>
        </authorList>
    </citation>
    <scope>NUCLEOTIDE SEQUENCE [LARGE SCALE GENOMIC DNA]</scope>
</reference>
<sequence>MSVGTVTGPNERLQKLVEHWQPVFQGKSVDTEKAADYLDRFALKINFNKCKPPGYDALKIFARRSLSTSPGMDGPPCIAWATNEKCTDILWYVMCWMLSGFIHHRNFGYNILELDVESRVASADPDAVGKLPVLVSLDIAQAFLSFAHQFICLALKAMGAPVAVLNFFDAMCHNILAMASCAGQCIPLFYIRSGIIQGCGWSGTLFAMGSKLELRGLGICRACADDLCLALTAVAHLFHLAGVMVLMEDLAGLALKPAKCHVIPLAGPVDDELVLKLRNALVAIVPRFQEFNICDHLTCLGLLLGPGMFSAGDAPSMGSANLCNSRALPVLGYLDQCALLPREHFKSENWVNPSVLRFPNGAFRVQDWPRPKVWGIHAPRPLQLTMLATIVRAATSTFKRFPEIRERLRRGLDQYGDQQTLLGTARGALHLSPPWWKMAPFVETLRQIVSASADHRYYPSMLLVPALACARAAIAEETPSVAQRKAYAAALEARGPDTIGPFLTARIVLELPDTAEFFGRFPDAVSRVCGAMEKLPPSWAASWMRALSFSWLTSSRVINVSGRKDCIFQCVYGEDSMKHYLTCGPLAVAVARAVRASVQTSAIANLGLQDCSNENVELIVVACGTYRLLRNEFVVGPEAALSAARAARRASRTMHRPPRVQRAPLMQAAEVAAHDQDTLLKCAAQAAASFHHLREPL</sequence>
<name>A0ABN9VMB7_9DINO</name>
<proteinExistence type="predicted"/>
<gene>
    <name evidence="1" type="ORF">PCOR1329_LOCUS59379</name>
</gene>
<accession>A0ABN9VMB7</accession>
<protein>
    <recommendedName>
        <fullName evidence="3">Reverse transcriptase domain-containing protein</fullName>
    </recommendedName>
</protein>
<evidence type="ECO:0000313" key="1">
    <source>
        <dbReference type="EMBL" id="CAK0874496.1"/>
    </source>
</evidence>
<evidence type="ECO:0008006" key="3">
    <source>
        <dbReference type="Google" id="ProtNLM"/>
    </source>
</evidence>
<dbReference type="EMBL" id="CAUYUJ010017399">
    <property type="protein sequence ID" value="CAK0874496.1"/>
    <property type="molecule type" value="Genomic_DNA"/>
</dbReference>
<comment type="caution">
    <text evidence="1">The sequence shown here is derived from an EMBL/GenBank/DDBJ whole genome shotgun (WGS) entry which is preliminary data.</text>
</comment>
<dbReference type="Proteomes" id="UP001189429">
    <property type="component" value="Unassembled WGS sequence"/>
</dbReference>
<keyword evidence="2" id="KW-1185">Reference proteome</keyword>
<evidence type="ECO:0000313" key="2">
    <source>
        <dbReference type="Proteomes" id="UP001189429"/>
    </source>
</evidence>
<organism evidence="1 2">
    <name type="scientific">Prorocentrum cordatum</name>
    <dbReference type="NCBI Taxonomy" id="2364126"/>
    <lineage>
        <taxon>Eukaryota</taxon>
        <taxon>Sar</taxon>
        <taxon>Alveolata</taxon>
        <taxon>Dinophyceae</taxon>
        <taxon>Prorocentrales</taxon>
        <taxon>Prorocentraceae</taxon>
        <taxon>Prorocentrum</taxon>
    </lineage>
</organism>